<dbReference type="SUPFAM" id="SSF48295">
    <property type="entry name" value="TrpR-like"/>
    <property type="match status" value="1"/>
</dbReference>
<dbReference type="InterPro" id="IPR010921">
    <property type="entry name" value="Trp_repressor/repl_initiator"/>
</dbReference>
<dbReference type="InterPro" id="IPR002514">
    <property type="entry name" value="Transposase_8"/>
</dbReference>
<proteinExistence type="predicted"/>
<organism evidence="1">
    <name type="scientific">Escherichia coli</name>
    <dbReference type="NCBI Taxonomy" id="562"/>
    <lineage>
        <taxon>Bacteria</taxon>
        <taxon>Pseudomonadati</taxon>
        <taxon>Pseudomonadota</taxon>
        <taxon>Gammaproteobacteria</taxon>
        <taxon>Enterobacterales</taxon>
        <taxon>Enterobacteriaceae</taxon>
        <taxon>Escherichia</taxon>
    </lineage>
</organism>
<dbReference type="EMBL" id="AB255435">
    <property type="protein sequence ID" value="BAF33913.1"/>
    <property type="molecule type" value="Genomic_DNA"/>
</dbReference>
<accession>Q08JM4</accession>
<sequence length="53" mass="6117">MIGSRLGQDARKRKNSREKIAIILQTMKPGMNVSLVARLHGIQSILLFRWKKQ</sequence>
<reference evidence="1" key="1">
    <citation type="submission" date="2006-03" db="EMBL/GenBank/DDBJ databases">
        <title>pO86A1 is a Tn5-insert derivative of adherence plasmid pO86A in strain DIJ1.</title>
        <authorList>
            <person name="Yamamoto T."/>
        </authorList>
    </citation>
    <scope>NUCLEOTIDE SEQUENCE</scope>
    <source>
        <strain evidence="1">DIJ1</strain>
        <plasmid evidence="1">pO86A1</plasmid>
    </source>
</reference>
<dbReference type="GO" id="GO:0043565">
    <property type="term" value="F:sequence-specific DNA binding"/>
    <property type="evidence" value="ECO:0007669"/>
    <property type="project" value="InterPro"/>
</dbReference>
<keyword evidence="1" id="KW-0614">Plasmid</keyword>
<dbReference type="AlphaFoldDB" id="Q08JM4"/>
<geneLocation type="plasmid" evidence="1">
    <name>pO86A1</name>
</geneLocation>
<protein>
    <submittedName>
        <fullName evidence="1">Putative transposase</fullName>
    </submittedName>
</protein>
<name>Q08JM4_ECOLX</name>
<dbReference type="Pfam" id="PF01527">
    <property type="entry name" value="HTH_Tnp_1"/>
    <property type="match status" value="1"/>
</dbReference>
<dbReference type="GO" id="GO:0004803">
    <property type="term" value="F:transposase activity"/>
    <property type="evidence" value="ECO:0007669"/>
    <property type="project" value="InterPro"/>
</dbReference>
<gene>
    <name evidence="1" type="primary">orf44</name>
</gene>
<dbReference type="GO" id="GO:0006313">
    <property type="term" value="P:DNA transposition"/>
    <property type="evidence" value="ECO:0007669"/>
    <property type="project" value="InterPro"/>
</dbReference>
<evidence type="ECO:0000313" key="1">
    <source>
        <dbReference type="EMBL" id="BAF33913.1"/>
    </source>
</evidence>